<dbReference type="AlphaFoldDB" id="A0A096GHN7"/>
<evidence type="ECO:0000313" key="1">
    <source>
        <dbReference type="EMBL" id="KGH24695.1"/>
    </source>
</evidence>
<protein>
    <submittedName>
        <fullName evidence="1">Uncharacterized protein</fullName>
    </submittedName>
</protein>
<sequence>MSGMAKSVFNMLEKVFAAEVENRLPYQTKSKLAVEMEEFGYLELGSERMGLVTVSGYYLTHAGRLAYCEECRDVEDPS</sequence>
<dbReference type="RefSeq" id="WP_034375809.1">
    <property type="nucleotide sequence ID" value="NZ_AWOR01000094.1"/>
</dbReference>
<name>A0A096GHN7_COMTE</name>
<gene>
    <name evidence="1" type="ORF">P353_26425</name>
</gene>
<organism evidence="1 2">
    <name type="scientific">Comamonas testosteroni</name>
    <name type="common">Pseudomonas testosteroni</name>
    <dbReference type="NCBI Taxonomy" id="285"/>
    <lineage>
        <taxon>Bacteria</taxon>
        <taxon>Pseudomonadati</taxon>
        <taxon>Pseudomonadota</taxon>
        <taxon>Betaproteobacteria</taxon>
        <taxon>Burkholderiales</taxon>
        <taxon>Comamonadaceae</taxon>
        <taxon>Comamonas</taxon>
    </lineage>
</organism>
<evidence type="ECO:0000313" key="2">
    <source>
        <dbReference type="Proteomes" id="UP000029553"/>
    </source>
</evidence>
<dbReference type="Proteomes" id="UP000029553">
    <property type="component" value="Unassembled WGS sequence"/>
</dbReference>
<reference evidence="1 2" key="1">
    <citation type="submission" date="2013-09" db="EMBL/GenBank/DDBJ databases">
        <title>High correlation between genotypes and phenotypes of environmental bacteria Comamonas testosteroni strains.</title>
        <authorList>
            <person name="Liu L."/>
            <person name="Zhu W."/>
            <person name="Xia X."/>
            <person name="Xu B."/>
            <person name="Luo M."/>
            <person name="Wang G."/>
        </authorList>
    </citation>
    <scope>NUCLEOTIDE SEQUENCE [LARGE SCALE GENOMIC DNA]</scope>
    <source>
        <strain evidence="1 2">JL40</strain>
    </source>
</reference>
<accession>A0A096GHN7</accession>
<dbReference type="EMBL" id="AWOR01000094">
    <property type="protein sequence ID" value="KGH24695.1"/>
    <property type="molecule type" value="Genomic_DNA"/>
</dbReference>
<comment type="caution">
    <text evidence="1">The sequence shown here is derived from an EMBL/GenBank/DDBJ whole genome shotgun (WGS) entry which is preliminary data.</text>
</comment>
<proteinExistence type="predicted"/>